<dbReference type="Pfam" id="PF14559">
    <property type="entry name" value="TPR_19"/>
    <property type="match status" value="1"/>
</dbReference>
<keyword evidence="4" id="KW-0346">Stress response</keyword>
<dbReference type="SMART" id="SM00028">
    <property type="entry name" value="TPR"/>
    <property type="match status" value="2"/>
</dbReference>
<evidence type="ECO:0000259" key="8">
    <source>
        <dbReference type="PROSITE" id="PS50076"/>
    </source>
</evidence>
<reference evidence="9 10" key="1">
    <citation type="submission" date="2024-09" db="EMBL/GenBank/DDBJ databases">
        <authorList>
            <person name="Makale K.P.P."/>
            <person name="Makhzoum A."/>
            <person name="Rantong G."/>
            <person name="Rahube T.O."/>
        </authorList>
    </citation>
    <scope>NUCLEOTIDE SEQUENCE [LARGE SCALE GENOMIC DNA]</scope>
    <source>
        <strain evidence="9 10">KM_D13</strain>
    </source>
</reference>
<dbReference type="InterPro" id="IPR019734">
    <property type="entry name" value="TPR_rpt"/>
</dbReference>
<dbReference type="Gene3D" id="1.10.287.110">
    <property type="entry name" value="DnaJ domain"/>
    <property type="match status" value="1"/>
</dbReference>
<proteinExistence type="predicted"/>
<dbReference type="PROSITE" id="PS50076">
    <property type="entry name" value="DNAJ_2"/>
    <property type="match status" value="1"/>
</dbReference>
<feature type="region of interest" description="Disordered" evidence="6">
    <location>
        <begin position="75"/>
        <end position="97"/>
    </location>
</feature>
<sequence>MQVWEILGIEPTHEISAIKKAYAAKLKIHHPEDDPAGYQQLREAYDQAIKLAKRQQKQTSRSNEEQEVYATLDVTQEDGSEAEDIAEHEEDELYDEDDGPQRIPRMVIWQEQDQGRDDPESEAEHFIGRVERLYRNFPSRIDSAQWAELLNSDVVWNINLQSGISGRLLGFLEEHYFLPKEVWKLLDSTFHWNGLVAENKESFLEQYPKVYRYAFAESYEAANMGYSLLLSAGEIDHEAYLHYREEAWLALKNHDLAAANHSLQKARELFDADPDVIRLEAECGWRSGESERTFAMSNRLIQLCPDQVDGYSYRSRIWMQDGKLPEAVQDLQRILAQFPDHVLALSLAGTCYKKLGDLQKAKEMFQRILALDANDIEAVLALAEINALTIKDLRARRVKDSGRVVRRLYRELGKAPLHKRLKNVAYFFVSYKWLSLICIVALHFWIASSFVKHTGETPLAYLSEMVRPLKITNVSSASKWELMPPEEAAVRIELTDASYMAIQEVKAKDGNGKETTKYLSLDEAKKQGLQSNITGHLSMGYLDGKAILVVGNYKQVKEIYDFQRIELEGTVRSMPDELKTEIKNWKNRSSNSGISKPLPLSDKYIDATTKPSKKALPSLPLRIYFYLFILGLFYISVLRELCRVSKFLLSYT</sequence>
<keyword evidence="7" id="KW-0812">Transmembrane</keyword>
<keyword evidence="7" id="KW-1133">Transmembrane helix</keyword>
<feature type="repeat" description="TPR" evidence="5">
    <location>
        <begin position="342"/>
        <end position="375"/>
    </location>
</feature>
<feature type="transmembrane region" description="Helical" evidence="7">
    <location>
        <begin position="623"/>
        <end position="642"/>
    </location>
</feature>
<dbReference type="Gene3D" id="1.25.40.10">
    <property type="entry name" value="Tetratricopeptide repeat domain"/>
    <property type="match status" value="1"/>
</dbReference>
<evidence type="ECO:0000313" key="10">
    <source>
        <dbReference type="Proteomes" id="UP001575622"/>
    </source>
</evidence>
<dbReference type="RefSeq" id="WP_373948495.1">
    <property type="nucleotide sequence ID" value="NZ_JBHDLN010000001.1"/>
</dbReference>
<evidence type="ECO:0000256" key="4">
    <source>
        <dbReference type="ARBA" id="ARBA00023016"/>
    </source>
</evidence>
<feature type="transmembrane region" description="Helical" evidence="7">
    <location>
        <begin position="424"/>
        <end position="446"/>
    </location>
</feature>
<dbReference type="EMBL" id="JBHDLN010000001">
    <property type="protein sequence ID" value="MFB0841102.1"/>
    <property type="molecule type" value="Genomic_DNA"/>
</dbReference>
<evidence type="ECO:0000256" key="5">
    <source>
        <dbReference type="PROSITE-ProRule" id="PRU00339"/>
    </source>
</evidence>
<evidence type="ECO:0000256" key="2">
    <source>
        <dbReference type="ARBA" id="ARBA00022737"/>
    </source>
</evidence>
<keyword evidence="3 5" id="KW-0802">TPR repeat</keyword>
<dbReference type="Proteomes" id="UP001575622">
    <property type="component" value="Unassembled WGS sequence"/>
</dbReference>
<evidence type="ECO:0000256" key="7">
    <source>
        <dbReference type="SAM" id="Phobius"/>
    </source>
</evidence>
<organism evidence="9 10">
    <name type="scientific">Paenibacillus oleatilyticus</name>
    <dbReference type="NCBI Taxonomy" id="2594886"/>
    <lineage>
        <taxon>Bacteria</taxon>
        <taxon>Bacillati</taxon>
        <taxon>Bacillota</taxon>
        <taxon>Bacilli</taxon>
        <taxon>Bacillales</taxon>
        <taxon>Paenibacillaceae</taxon>
        <taxon>Paenibacillus</taxon>
    </lineage>
</organism>
<dbReference type="InterPro" id="IPR001623">
    <property type="entry name" value="DnaJ_domain"/>
</dbReference>
<evidence type="ECO:0000313" key="9">
    <source>
        <dbReference type="EMBL" id="MFB0841102.1"/>
    </source>
</evidence>
<dbReference type="SUPFAM" id="SSF48452">
    <property type="entry name" value="TPR-like"/>
    <property type="match status" value="1"/>
</dbReference>
<dbReference type="InterPro" id="IPR050498">
    <property type="entry name" value="Ycf3"/>
</dbReference>
<evidence type="ECO:0000256" key="6">
    <source>
        <dbReference type="SAM" id="MobiDB-lite"/>
    </source>
</evidence>
<evidence type="ECO:0000256" key="1">
    <source>
        <dbReference type="ARBA" id="ARBA00022705"/>
    </source>
</evidence>
<keyword evidence="7" id="KW-0472">Membrane</keyword>
<protein>
    <submittedName>
        <fullName evidence="9">Tetratricopeptide repeat protein</fullName>
    </submittedName>
</protein>
<feature type="domain" description="J" evidence="8">
    <location>
        <begin position="2"/>
        <end position="61"/>
    </location>
</feature>
<dbReference type="PANTHER" id="PTHR44858">
    <property type="entry name" value="TETRATRICOPEPTIDE REPEAT PROTEIN 6"/>
    <property type="match status" value="1"/>
</dbReference>
<gene>
    <name evidence="9" type="ORF">ACEU3E_02880</name>
</gene>
<dbReference type="PANTHER" id="PTHR44858:SF1">
    <property type="entry name" value="UDP-N-ACETYLGLUCOSAMINE--PEPTIDE N-ACETYLGLUCOSAMINYLTRANSFERASE SPINDLY-RELATED"/>
    <property type="match status" value="1"/>
</dbReference>
<accession>A0ABV4UTE9</accession>
<keyword evidence="10" id="KW-1185">Reference proteome</keyword>
<dbReference type="PROSITE" id="PS50005">
    <property type="entry name" value="TPR"/>
    <property type="match status" value="1"/>
</dbReference>
<dbReference type="SUPFAM" id="SSF46565">
    <property type="entry name" value="Chaperone J-domain"/>
    <property type="match status" value="1"/>
</dbReference>
<dbReference type="InterPro" id="IPR011990">
    <property type="entry name" value="TPR-like_helical_dom_sf"/>
</dbReference>
<evidence type="ECO:0000256" key="3">
    <source>
        <dbReference type="ARBA" id="ARBA00022803"/>
    </source>
</evidence>
<dbReference type="InterPro" id="IPR036869">
    <property type="entry name" value="J_dom_sf"/>
</dbReference>
<name>A0ABV4UTE9_9BACL</name>
<comment type="caution">
    <text evidence="9">The sequence shown here is derived from an EMBL/GenBank/DDBJ whole genome shotgun (WGS) entry which is preliminary data.</text>
</comment>
<keyword evidence="1" id="KW-0235">DNA replication</keyword>
<keyword evidence="2" id="KW-0677">Repeat</keyword>